<dbReference type="Pfam" id="PF18158">
    <property type="entry name" value="AidB_N"/>
    <property type="match status" value="1"/>
</dbReference>
<dbReference type="InterPro" id="IPR052904">
    <property type="entry name" value="Acyl-CoA_dehydrogenase-like"/>
</dbReference>
<keyword evidence="4 5" id="KW-0274">FAD</keyword>
<name>A0A542DKQ3_AMYCI</name>
<evidence type="ECO:0000259" key="6">
    <source>
        <dbReference type="Pfam" id="PF00441"/>
    </source>
</evidence>
<evidence type="ECO:0000256" key="5">
    <source>
        <dbReference type="RuleBase" id="RU362125"/>
    </source>
</evidence>
<reference evidence="9 10" key="1">
    <citation type="submission" date="2019-06" db="EMBL/GenBank/DDBJ databases">
        <title>Sequencing the genomes of 1000 actinobacteria strains.</title>
        <authorList>
            <person name="Klenk H.-P."/>
        </authorList>
    </citation>
    <scope>NUCLEOTIDE SEQUENCE [LARGE SCALE GENOMIC DNA]</scope>
    <source>
        <strain evidence="9 10">DSM 45679</strain>
    </source>
</reference>
<dbReference type="EMBL" id="VFML01000001">
    <property type="protein sequence ID" value="TQJ03680.1"/>
    <property type="molecule type" value="Genomic_DNA"/>
</dbReference>
<keyword evidence="5" id="KW-0560">Oxidoreductase</keyword>
<evidence type="ECO:0000259" key="8">
    <source>
        <dbReference type="Pfam" id="PF18158"/>
    </source>
</evidence>
<dbReference type="InterPro" id="IPR006091">
    <property type="entry name" value="Acyl-CoA_Oxase/DH_mid-dom"/>
</dbReference>
<feature type="domain" description="Acyl-CoA oxidase/dehydrogenase middle" evidence="7">
    <location>
        <begin position="178"/>
        <end position="270"/>
    </location>
</feature>
<protein>
    <submittedName>
        <fullName evidence="9">Putative acyl-CoA dehydrogenase</fullName>
    </submittedName>
</protein>
<dbReference type="AlphaFoldDB" id="A0A542DKQ3"/>
<dbReference type="RefSeq" id="WP_141999464.1">
    <property type="nucleotide sequence ID" value="NZ_VFML01000001.1"/>
</dbReference>
<dbReference type="OrthoDB" id="9771038at2"/>
<evidence type="ECO:0000313" key="10">
    <source>
        <dbReference type="Proteomes" id="UP000320876"/>
    </source>
</evidence>
<evidence type="ECO:0000313" key="9">
    <source>
        <dbReference type="EMBL" id="TQJ03680.1"/>
    </source>
</evidence>
<dbReference type="SUPFAM" id="SSF47203">
    <property type="entry name" value="Acyl-CoA dehydrogenase C-terminal domain-like"/>
    <property type="match status" value="1"/>
</dbReference>
<dbReference type="Proteomes" id="UP000320876">
    <property type="component" value="Unassembled WGS sequence"/>
</dbReference>
<dbReference type="Pfam" id="PF02770">
    <property type="entry name" value="Acyl-CoA_dh_M"/>
    <property type="match status" value="1"/>
</dbReference>
<comment type="cofactor">
    <cofactor evidence="1 5">
        <name>FAD</name>
        <dbReference type="ChEBI" id="CHEBI:57692"/>
    </cofactor>
</comment>
<evidence type="ECO:0000259" key="7">
    <source>
        <dbReference type="Pfam" id="PF02770"/>
    </source>
</evidence>
<dbReference type="Gene3D" id="6.10.250.600">
    <property type="match status" value="1"/>
</dbReference>
<comment type="caution">
    <text evidence="9">The sequence shown here is derived from an EMBL/GenBank/DDBJ whole genome shotgun (WGS) entry which is preliminary data.</text>
</comment>
<comment type="similarity">
    <text evidence="2 5">Belongs to the acyl-CoA dehydrogenase family.</text>
</comment>
<dbReference type="FunFam" id="1.20.140.10:FF:000022">
    <property type="entry name" value="Acyl-CoA dehydrogenase FadE8"/>
    <property type="match status" value="1"/>
</dbReference>
<dbReference type="InterPro" id="IPR036250">
    <property type="entry name" value="AcylCo_DH-like_C"/>
</dbReference>
<dbReference type="PROSITE" id="PS00073">
    <property type="entry name" value="ACYL_COA_DH_2"/>
    <property type="match status" value="1"/>
</dbReference>
<dbReference type="PANTHER" id="PTHR42707:SF3">
    <property type="entry name" value="ACYL-COA DEHYDROGENASE AIDB-RELATED"/>
    <property type="match status" value="1"/>
</dbReference>
<keyword evidence="10" id="KW-1185">Reference proteome</keyword>
<accession>A0A542DKQ3</accession>
<dbReference type="SUPFAM" id="SSF56645">
    <property type="entry name" value="Acyl-CoA dehydrogenase NM domain-like"/>
    <property type="match status" value="1"/>
</dbReference>
<dbReference type="Gene3D" id="1.20.140.10">
    <property type="entry name" value="Butyryl-CoA Dehydrogenase, subunit A, domain 3"/>
    <property type="match status" value="1"/>
</dbReference>
<dbReference type="Pfam" id="PF00441">
    <property type="entry name" value="Acyl-CoA_dh_1"/>
    <property type="match status" value="1"/>
</dbReference>
<feature type="domain" description="Acyl-CoA dehydrogenase/oxidase C-terminal" evidence="6">
    <location>
        <begin position="281"/>
        <end position="436"/>
    </location>
</feature>
<feature type="domain" description="Adaptive response protein AidB N-terminal" evidence="8">
    <location>
        <begin position="9"/>
        <end position="162"/>
    </location>
</feature>
<evidence type="ECO:0000256" key="4">
    <source>
        <dbReference type="ARBA" id="ARBA00022827"/>
    </source>
</evidence>
<keyword evidence="3 5" id="KW-0285">Flavoprotein</keyword>
<gene>
    <name evidence="9" type="ORF">FB471_3444</name>
</gene>
<dbReference type="InterPro" id="IPR041504">
    <property type="entry name" value="AidB_N"/>
</dbReference>
<dbReference type="GO" id="GO:0003995">
    <property type="term" value="F:acyl-CoA dehydrogenase activity"/>
    <property type="evidence" value="ECO:0007669"/>
    <property type="project" value="InterPro"/>
</dbReference>
<dbReference type="InterPro" id="IPR009075">
    <property type="entry name" value="AcylCo_DH/oxidase_C"/>
</dbReference>
<dbReference type="Gene3D" id="2.40.110.20">
    <property type="match status" value="1"/>
</dbReference>
<proteinExistence type="inferred from homology"/>
<dbReference type="InterPro" id="IPR006089">
    <property type="entry name" value="Acyl-CoA_DH_CS"/>
</dbReference>
<sequence length="543" mass="58793">MPSTHEVTNQVPPLTGHDAAADPALLAALHREGAGWAEPELHELGRLAGSEQAQEWGRLASENRPVLRTHDRYGHRVDEVEFHPHWHDLMRVAVEHGLHAAPWRQDRAGAHVARAAKNYVWTQTDPGHICPISMTYAAVPALRHAPELAARYEPLLASPEYDFGLREPTGKRGLIAGMSMTEKQGGSDVRANTTDARPAADGSYRLVGHKWFTSAPMSDLFLTLAQAPGGLSCFLLPRVLPDGSRNPIRLQRLKDKLGNHSNASAEIEYDGATGWLVGAEGKGVRTIIEMVNKTRLDCAIGSAAGMRHGLVQAVHHARHRKAFGEYLIDQPLMANVLADLAVEAEAATTVGMRLAGATDRACAGDEREELFGRLALAVTKYWVCKRAPAHAAEALECLGGNGYVEESGMPRLYREAPLMSIWEGSGNVAALDALRAMAKQPETIEVFFTEVEQAAGADARLDEATARLRKELGDLADIQFRARRLVETFALVLQGSLLVRHGDPAVADAFCASRFGGDWGIAFGTLPAGTSTDTILARARVEA</sequence>
<dbReference type="PANTHER" id="PTHR42707">
    <property type="entry name" value="ACYL-COA DEHYDROGENASE"/>
    <property type="match status" value="1"/>
</dbReference>
<evidence type="ECO:0000256" key="3">
    <source>
        <dbReference type="ARBA" id="ARBA00022630"/>
    </source>
</evidence>
<evidence type="ECO:0000256" key="1">
    <source>
        <dbReference type="ARBA" id="ARBA00001974"/>
    </source>
</evidence>
<dbReference type="InterPro" id="IPR009100">
    <property type="entry name" value="AcylCoA_DH/oxidase_NM_dom_sf"/>
</dbReference>
<evidence type="ECO:0000256" key="2">
    <source>
        <dbReference type="ARBA" id="ARBA00009347"/>
    </source>
</evidence>
<organism evidence="9 10">
    <name type="scientific">Amycolatopsis cihanbeyliensis</name>
    <dbReference type="NCBI Taxonomy" id="1128664"/>
    <lineage>
        <taxon>Bacteria</taxon>
        <taxon>Bacillati</taxon>
        <taxon>Actinomycetota</taxon>
        <taxon>Actinomycetes</taxon>
        <taxon>Pseudonocardiales</taxon>
        <taxon>Pseudonocardiaceae</taxon>
        <taxon>Amycolatopsis</taxon>
    </lineage>
</organism>